<organism evidence="3 4">
    <name type="scientific">Leptonychotes weddellii</name>
    <name type="common">Weddell seal</name>
    <name type="synonym">Otaria weddellii</name>
    <dbReference type="NCBI Taxonomy" id="9713"/>
    <lineage>
        <taxon>Eukaryota</taxon>
        <taxon>Metazoa</taxon>
        <taxon>Chordata</taxon>
        <taxon>Craniata</taxon>
        <taxon>Vertebrata</taxon>
        <taxon>Euteleostomi</taxon>
        <taxon>Mammalia</taxon>
        <taxon>Eutheria</taxon>
        <taxon>Laurasiatheria</taxon>
        <taxon>Carnivora</taxon>
        <taxon>Caniformia</taxon>
        <taxon>Pinnipedia</taxon>
        <taxon>Phocidae</taxon>
        <taxon>Monachinae</taxon>
        <taxon>Lobodontini</taxon>
        <taxon>Leptonychotes</taxon>
    </lineage>
</organism>
<keyword evidence="3" id="KW-1185">Reference proteome</keyword>
<keyword evidence="1" id="KW-0929">Antimicrobial</keyword>
<evidence type="ECO:0000259" key="2">
    <source>
        <dbReference type="Pfam" id="PF02886"/>
    </source>
</evidence>
<accession>A0A2U3Z8B9</accession>
<keyword evidence="1" id="KW-0964">Secreted</keyword>
<dbReference type="OrthoDB" id="10255543at2759"/>
<dbReference type="GO" id="GO:0006953">
    <property type="term" value="P:acute-phase response"/>
    <property type="evidence" value="ECO:0007669"/>
    <property type="project" value="TreeGrafter"/>
</dbReference>
<dbReference type="SUPFAM" id="SSF55394">
    <property type="entry name" value="Bactericidal permeability-increasing protein, BPI"/>
    <property type="match status" value="1"/>
</dbReference>
<keyword evidence="1" id="KW-0044">Antibiotic</keyword>
<dbReference type="GO" id="GO:0005615">
    <property type="term" value="C:extracellular space"/>
    <property type="evidence" value="ECO:0007669"/>
    <property type="project" value="UniProtKB-UniRule"/>
</dbReference>
<dbReference type="PANTHER" id="PTHR10504">
    <property type="entry name" value="BACTERICIDAL PERMEABILITY-INCREASING BPI PROTEIN-RELATED"/>
    <property type="match status" value="1"/>
</dbReference>
<dbReference type="AlphaFoldDB" id="A0A2U3Z8B9"/>
<feature type="domain" description="Lipid-binding serum glycoprotein C-terminal" evidence="2">
    <location>
        <begin position="36"/>
        <end position="94"/>
    </location>
</feature>
<dbReference type="InterPro" id="IPR001124">
    <property type="entry name" value="Lipid-bd_serum_glycop_C"/>
</dbReference>
<keyword evidence="1" id="KW-0391">Immunity</keyword>
<sequence>MSAHTELPPPQGGHVEVLWWAKWHVWSRCISPVLHQVELLEALLNYYILNTLYPKVNEKLAEGFPLPLLKDIRLYDPVLEIHKDFLFLGTNLQYVRA</sequence>
<keyword evidence="1" id="KW-0399">Innate immunity</keyword>
<reference evidence="4" key="1">
    <citation type="submission" date="2025-08" db="UniProtKB">
        <authorList>
            <consortium name="RefSeq"/>
        </authorList>
    </citation>
    <scope>IDENTIFICATION</scope>
    <source>
        <tissue evidence="4">Liver</tissue>
    </source>
</reference>
<dbReference type="Gene3D" id="3.15.20.10">
    <property type="entry name" value="Bactericidal permeability-increasing protein, domain 2"/>
    <property type="match status" value="1"/>
</dbReference>
<dbReference type="GO" id="GO:0001530">
    <property type="term" value="F:lipopolysaccharide binding"/>
    <property type="evidence" value="ECO:0007669"/>
    <property type="project" value="UniProtKB-UniRule"/>
</dbReference>
<dbReference type="Proteomes" id="UP000245341">
    <property type="component" value="Unplaced"/>
</dbReference>
<dbReference type="Pfam" id="PF02886">
    <property type="entry name" value="LBP_BPI_CETP_C"/>
    <property type="match status" value="1"/>
</dbReference>
<evidence type="ECO:0000313" key="3">
    <source>
        <dbReference type="Proteomes" id="UP000245341"/>
    </source>
</evidence>
<dbReference type="RefSeq" id="XP_006752261.1">
    <property type="nucleotide sequence ID" value="XM_006752198.2"/>
</dbReference>
<dbReference type="GO" id="GO:0002281">
    <property type="term" value="P:macrophage activation involved in immune response"/>
    <property type="evidence" value="ECO:0007669"/>
    <property type="project" value="TreeGrafter"/>
</dbReference>
<dbReference type="InterPro" id="IPR032942">
    <property type="entry name" value="BPI/LBP/Plunc"/>
</dbReference>
<name>A0A2U3Z8B9_LEPWE</name>
<evidence type="ECO:0000313" key="4">
    <source>
        <dbReference type="RefSeq" id="XP_006752261.1"/>
    </source>
</evidence>
<gene>
    <name evidence="4" type="primary">LOC102740172</name>
</gene>
<protein>
    <recommendedName>
        <fullName evidence="1">Lipopolysaccharide-binding protein</fullName>
        <shortName evidence="1">LBP</shortName>
    </recommendedName>
</protein>
<proteinExistence type="predicted"/>
<keyword evidence="1" id="KW-0325">Glycoprotein</keyword>
<keyword evidence="1" id="KW-1015">Disulfide bond</keyword>
<comment type="function">
    <text evidence="1">Plays a role in the innate immune response. Binds to the lipid A moiety of bacterial lipopolysaccharides (LPS), a glycolipid present in the outer membrane of all Gram-negative bacteria. Acts as an affinity enhancer for CD14, facilitating its association with LPS. Promotes the release of cytokines in response to bacterial lipopolysaccharide.</text>
</comment>
<dbReference type="KEGG" id="lww:102740172"/>
<keyword evidence="1" id="KW-0732">Signal</keyword>
<dbReference type="STRING" id="9713.A0A2U3Z8B9"/>
<comment type="subunit">
    <text evidence="1">When bound to LPS, interacts (via C-terminus) with soluble and membrane-bound CD14.</text>
</comment>
<dbReference type="GeneID" id="102740172"/>
<comment type="subcellular location">
    <subcellularLocation>
        <location evidence="1">Secreted</location>
    </subcellularLocation>
</comment>
<dbReference type="GO" id="GO:0043032">
    <property type="term" value="P:positive regulation of macrophage activation"/>
    <property type="evidence" value="ECO:0007669"/>
    <property type="project" value="TreeGrafter"/>
</dbReference>
<dbReference type="GO" id="GO:0045087">
    <property type="term" value="P:innate immune response"/>
    <property type="evidence" value="ECO:0007669"/>
    <property type="project" value="UniProtKB-UniRule"/>
</dbReference>
<dbReference type="PANTHER" id="PTHR10504:SF66">
    <property type="entry name" value="LIPOPOLYSACCHARIDE-BINDING PROTEIN"/>
    <property type="match status" value="1"/>
</dbReference>
<dbReference type="GO" id="GO:0050830">
    <property type="term" value="P:defense response to Gram-positive bacterium"/>
    <property type="evidence" value="ECO:0007669"/>
    <property type="project" value="TreeGrafter"/>
</dbReference>
<evidence type="ECO:0000256" key="1">
    <source>
        <dbReference type="RuleBase" id="RU369039"/>
    </source>
</evidence>
<dbReference type="GO" id="GO:0031663">
    <property type="term" value="P:lipopolysaccharide-mediated signaling pathway"/>
    <property type="evidence" value="ECO:0007669"/>
    <property type="project" value="TreeGrafter"/>
</dbReference>
<dbReference type="InterPro" id="IPR017943">
    <property type="entry name" value="Bactericidal_perm-incr_a/b_dom"/>
</dbReference>
<dbReference type="GO" id="GO:0050829">
    <property type="term" value="P:defense response to Gram-negative bacterium"/>
    <property type="evidence" value="ECO:0007669"/>
    <property type="project" value="UniProtKB-UniRule"/>
</dbReference>